<keyword evidence="3" id="KW-1185">Reference proteome</keyword>
<dbReference type="EMBL" id="JAQQPM010000003">
    <property type="protein sequence ID" value="KAK2069090.1"/>
    <property type="molecule type" value="Genomic_DNA"/>
</dbReference>
<evidence type="ECO:0000313" key="3">
    <source>
        <dbReference type="Proteomes" id="UP001217918"/>
    </source>
</evidence>
<protein>
    <submittedName>
        <fullName evidence="2">Uncharacterized protein</fullName>
    </submittedName>
</protein>
<reference evidence="2" key="1">
    <citation type="journal article" date="2023" name="Mol. Plant Microbe Interact.">
        <title>Elucidating the Obligate Nature and Biological Capacity of an Invasive Fungal Corn Pathogen.</title>
        <authorList>
            <person name="MacCready J.S."/>
            <person name="Roggenkamp E.M."/>
            <person name="Gdanetz K."/>
            <person name="Chilvers M.I."/>
        </authorList>
    </citation>
    <scope>NUCLEOTIDE SEQUENCE</scope>
    <source>
        <strain evidence="2">PM02</strain>
    </source>
</reference>
<proteinExistence type="predicted"/>
<evidence type="ECO:0000256" key="1">
    <source>
        <dbReference type="SAM" id="MobiDB-lite"/>
    </source>
</evidence>
<gene>
    <name evidence="2" type="ORF">P8C59_003697</name>
</gene>
<organism evidence="2 3">
    <name type="scientific">Phyllachora maydis</name>
    <dbReference type="NCBI Taxonomy" id="1825666"/>
    <lineage>
        <taxon>Eukaryota</taxon>
        <taxon>Fungi</taxon>
        <taxon>Dikarya</taxon>
        <taxon>Ascomycota</taxon>
        <taxon>Pezizomycotina</taxon>
        <taxon>Sordariomycetes</taxon>
        <taxon>Sordariomycetidae</taxon>
        <taxon>Phyllachorales</taxon>
        <taxon>Phyllachoraceae</taxon>
        <taxon>Phyllachora</taxon>
    </lineage>
</organism>
<dbReference type="Proteomes" id="UP001217918">
    <property type="component" value="Unassembled WGS sequence"/>
</dbReference>
<comment type="caution">
    <text evidence="2">The sequence shown here is derived from an EMBL/GenBank/DDBJ whole genome shotgun (WGS) entry which is preliminary data.</text>
</comment>
<accession>A0AAD9MBP3</accession>
<name>A0AAD9MBP3_9PEZI</name>
<feature type="region of interest" description="Disordered" evidence="1">
    <location>
        <begin position="1"/>
        <end position="26"/>
    </location>
</feature>
<sequence>MIYTSSSSSNNNSSSSSNNNSSSISSTSSNNATRCYAYAYTADSDTGSSNGVKDLFNKSGNFVLYIVYYNHCFLELCSNLAIKAKGKPHDFSCYSFLIYLTTATTTTTTTTSITNPTTTITATRSSDISFDSPFKGLSSS</sequence>
<evidence type="ECO:0000313" key="2">
    <source>
        <dbReference type="EMBL" id="KAK2069090.1"/>
    </source>
</evidence>
<dbReference type="AlphaFoldDB" id="A0AAD9MBP3"/>